<dbReference type="EMBL" id="BAABAH010000001">
    <property type="protein sequence ID" value="GAA3802067.1"/>
    <property type="molecule type" value="Genomic_DNA"/>
</dbReference>
<reference evidence="3" key="1">
    <citation type="journal article" date="2019" name="Int. J. Syst. Evol. Microbiol.">
        <title>The Global Catalogue of Microorganisms (GCM) 10K type strain sequencing project: providing services to taxonomists for standard genome sequencing and annotation.</title>
        <authorList>
            <consortium name="The Broad Institute Genomics Platform"/>
            <consortium name="The Broad Institute Genome Sequencing Center for Infectious Disease"/>
            <person name="Wu L."/>
            <person name="Ma J."/>
        </authorList>
    </citation>
    <scope>NUCLEOTIDE SEQUENCE [LARGE SCALE GENOMIC DNA]</scope>
    <source>
        <strain evidence="3">JCM 16953</strain>
    </source>
</reference>
<gene>
    <name evidence="2" type="ORF">GCM10022242_01360</name>
</gene>
<evidence type="ECO:0000256" key="1">
    <source>
        <dbReference type="SAM" id="MobiDB-lite"/>
    </source>
</evidence>
<proteinExistence type="predicted"/>
<evidence type="ECO:0008006" key="4">
    <source>
        <dbReference type="Google" id="ProtNLM"/>
    </source>
</evidence>
<protein>
    <recommendedName>
        <fullName evidence="4">XRE family transcriptional regulator</fullName>
    </recommendedName>
</protein>
<evidence type="ECO:0000313" key="3">
    <source>
        <dbReference type="Proteomes" id="UP001501821"/>
    </source>
</evidence>
<feature type="compositionally biased region" description="Basic and acidic residues" evidence="1">
    <location>
        <begin position="337"/>
        <end position="346"/>
    </location>
</feature>
<organism evidence="2 3">
    <name type="scientific">Nocardioides panacisoli</name>
    <dbReference type="NCBI Taxonomy" id="627624"/>
    <lineage>
        <taxon>Bacteria</taxon>
        <taxon>Bacillati</taxon>
        <taxon>Actinomycetota</taxon>
        <taxon>Actinomycetes</taxon>
        <taxon>Propionibacteriales</taxon>
        <taxon>Nocardioidaceae</taxon>
        <taxon>Nocardioides</taxon>
    </lineage>
</organism>
<accession>A0ABP7HWJ5</accession>
<name>A0ABP7HWJ5_9ACTN</name>
<evidence type="ECO:0000313" key="2">
    <source>
        <dbReference type="EMBL" id="GAA3802067.1"/>
    </source>
</evidence>
<sequence>MTITVLRPVRASAGVADLYAAFVTRRASEPQHERLLDVVIGVLARADRVVGAGHGAHVIAWERLLGLLEELSDARRSTATCAVSANLVGLAVYDDPADHADLADLVQLLGHGPLARLQHRHGRRLEGDASLPVATAVIRRLLAEGLRERLAAAPATGARFDIIDNVGIRAAHALLQQGVDRSCPAPPVESVEELLDIAENGTIGEWRHLVGLASESAWSPYAVRVADLAREAGFEHAAAMIAALLDLCREQQREAERDTVAREIGRLVALSGVPEPEFAAWMGTTPERLSTYASGTVTPSAAVMLRISRTSLVLQRRAALDAAVGNRKLLSVPGDTRGARGTDRSRGIPYGTAPRRLGAPRGGNP</sequence>
<feature type="region of interest" description="Disordered" evidence="1">
    <location>
        <begin position="333"/>
        <end position="365"/>
    </location>
</feature>
<comment type="caution">
    <text evidence="2">The sequence shown here is derived from an EMBL/GenBank/DDBJ whole genome shotgun (WGS) entry which is preliminary data.</text>
</comment>
<dbReference type="RefSeq" id="WP_344771836.1">
    <property type="nucleotide sequence ID" value="NZ_BAABAH010000001.1"/>
</dbReference>
<keyword evidence="3" id="KW-1185">Reference proteome</keyword>
<dbReference type="Proteomes" id="UP001501821">
    <property type="component" value="Unassembled WGS sequence"/>
</dbReference>